<keyword evidence="4" id="KW-0456">Lyase</keyword>
<evidence type="ECO:0000259" key="3">
    <source>
        <dbReference type="Pfam" id="PF00266"/>
    </source>
</evidence>
<evidence type="ECO:0000313" key="4">
    <source>
        <dbReference type="EMBL" id="PKA57465.1"/>
    </source>
</evidence>
<dbReference type="Gene3D" id="3.90.1150.10">
    <property type="entry name" value="Aspartate Aminotransferase, domain 1"/>
    <property type="match status" value="1"/>
</dbReference>
<dbReference type="STRING" id="1088818.A0A2I0APL9"/>
<evidence type="ECO:0000256" key="1">
    <source>
        <dbReference type="ARBA" id="ARBA00022898"/>
    </source>
</evidence>
<dbReference type="PANTHER" id="PTHR43586:SF8">
    <property type="entry name" value="CYSTEINE DESULFURASE 1, CHLOROPLASTIC"/>
    <property type="match status" value="1"/>
</dbReference>
<keyword evidence="5" id="KW-1185">Reference proteome</keyword>
<feature type="compositionally biased region" description="Acidic residues" evidence="2">
    <location>
        <begin position="412"/>
        <end position="422"/>
    </location>
</feature>
<feature type="domain" description="Aminotransferase class V" evidence="3">
    <location>
        <begin position="58"/>
        <end position="403"/>
    </location>
</feature>
<dbReference type="EMBL" id="KZ451968">
    <property type="protein sequence ID" value="PKA57465.1"/>
    <property type="molecule type" value="Genomic_DNA"/>
</dbReference>
<name>A0A2I0APL9_9ASPA</name>
<dbReference type="InterPro" id="IPR000192">
    <property type="entry name" value="Aminotrans_V_dom"/>
</dbReference>
<dbReference type="GO" id="GO:0009000">
    <property type="term" value="F:selenocysteine lyase activity"/>
    <property type="evidence" value="ECO:0007669"/>
    <property type="project" value="UniProtKB-EC"/>
</dbReference>
<proteinExistence type="predicted"/>
<keyword evidence="1" id="KW-0663">Pyridoxal phosphate</keyword>
<dbReference type="AlphaFoldDB" id="A0A2I0APL9"/>
<dbReference type="GO" id="GO:0031071">
    <property type="term" value="F:cysteine desulfurase activity"/>
    <property type="evidence" value="ECO:0007669"/>
    <property type="project" value="UniProtKB-EC"/>
</dbReference>
<keyword evidence="4" id="KW-0808">Transferase</keyword>
<dbReference type="InterPro" id="IPR015424">
    <property type="entry name" value="PyrdxlP-dep_Trfase"/>
</dbReference>
<dbReference type="EC" id="2.8.1.7" evidence="4"/>
<dbReference type="Pfam" id="PF00266">
    <property type="entry name" value="Aminotran_5"/>
    <property type="match status" value="1"/>
</dbReference>
<organism evidence="4 5">
    <name type="scientific">Apostasia shenzhenica</name>
    <dbReference type="NCBI Taxonomy" id="1088818"/>
    <lineage>
        <taxon>Eukaryota</taxon>
        <taxon>Viridiplantae</taxon>
        <taxon>Streptophyta</taxon>
        <taxon>Embryophyta</taxon>
        <taxon>Tracheophyta</taxon>
        <taxon>Spermatophyta</taxon>
        <taxon>Magnoliopsida</taxon>
        <taxon>Liliopsida</taxon>
        <taxon>Asparagales</taxon>
        <taxon>Orchidaceae</taxon>
        <taxon>Apostasioideae</taxon>
        <taxon>Apostasia</taxon>
    </lineage>
</organism>
<evidence type="ECO:0000313" key="5">
    <source>
        <dbReference type="Proteomes" id="UP000236161"/>
    </source>
</evidence>
<dbReference type="OrthoDB" id="420046at2759"/>
<accession>A0A2I0APL9</accession>
<sequence>MASHDLCTLPPERRRAMLPNRSQRGTAMAKEKIAWVRSQLIGEDEEIRTPFGMRRLTYADHTASGRCLSFVENYITKNVLPFYGNTHTNDSFVGEQMTTMVREASQYIKRCLRAGPDEALMFCGSGATAAVKRLQEVMGIAVPANMREKMIPTEEERWVVFVGPTEHHSNLLSWRQTTAEVVEIGVDSRSGMLLDMEALEMELARAKRARRPMLGSFSACSNVTGILTDTRAVARLLHRYGAFVCFDFAASAPYVEIDMRSGDETMYDAVFISPHKFTGGPGAPGILVMSRALYLLKSSPPSTCGGGVVAYVNGFNPEDTLYYDDVEEREDAGTPAIIQKIRAALTFWVKEFVGYPAIEFHEKLYIEAAVQRLLPNSKIKILGDSNAKRLAILSFLVFPHHYLDTNNRSSQEEEEEEEEEEEGHSKPLNGRFVAKLLNDLFGIQARGGCSCAGPYGHYLLGVDETSSCAIRSHIQRGYNGLKPGWTRVSFSYYMTVEEFEFILSAIEFIADHGHLFMPLYDFDWTTGDWNVCLPVLQNSLSIVKKKKKTLMNVLLSPRTRKPSKRFVDYLKNARKIALYKPERRSNSSSIPEGVDPKLIYFLL</sequence>
<dbReference type="EC" id="4.4.1.16" evidence="4"/>
<reference evidence="4 5" key="1">
    <citation type="journal article" date="2017" name="Nature">
        <title>The Apostasia genome and the evolution of orchids.</title>
        <authorList>
            <person name="Zhang G.Q."/>
            <person name="Liu K.W."/>
            <person name="Li Z."/>
            <person name="Lohaus R."/>
            <person name="Hsiao Y.Y."/>
            <person name="Niu S.C."/>
            <person name="Wang J.Y."/>
            <person name="Lin Y.C."/>
            <person name="Xu Q."/>
            <person name="Chen L.J."/>
            <person name="Yoshida K."/>
            <person name="Fujiwara S."/>
            <person name="Wang Z.W."/>
            <person name="Zhang Y.Q."/>
            <person name="Mitsuda N."/>
            <person name="Wang M."/>
            <person name="Liu G.H."/>
            <person name="Pecoraro L."/>
            <person name="Huang H.X."/>
            <person name="Xiao X.J."/>
            <person name="Lin M."/>
            <person name="Wu X.Y."/>
            <person name="Wu W.L."/>
            <person name="Chen Y.Y."/>
            <person name="Chang S.B."/>
            <person name="Sakamoto S."/>
            <person name="Ohme-Takagi M."/>
            <person name="Yagi M."/>
            <person name="Zeng S.J."/>
            <person name="Shen C.Y."/>
            <person name="Yeh C.M."/>
            <person name="Luo Y.B."/>
            <person name="Tsai W.C."/>
            <person name="Van de Peer Y."/>
            <person name="Liu Z.J."/>
        </authorList>
    </citation>
    <scope>NUCLEOTIDE SEQUENCE [LARGE SCALE GENOMIC DNA]</scope>
    <source>
        <strain evidence="5">cv. Shenzhen</strain>
        <tissue evidence="4">Stem</tissue>
    </source>
</reference>
<gene>
    <name evidence="4" type="primary">NFS2</name>
    <name evidence="4" type="ORF">AXF42_Ash013653</name>
</gene>
<dbReference type="PANTHER" id="PTHR43586">
    <property type="entry name" value="CYSTEINE DESULFURASE"/>
    <property type="match status" value="1"/>
</dbReference>
<dbReference type="Proteomes" id="UP000236161">
    <property type="component" value="Unassembled WGS sequence"/>
</dbReference>
<protein>
    <submittedName>
        <fullName evidence="4">Cysteine desulfurase 2, chloroplastic</fullName>
        <ecNumber evidence="4">2.8.1.7</ecNumber>
        <ecNumber evidence="4">4.4.1.16</ecNumber>
    </submittedName>
</protein>
<dbReference type="InterPro" id="IPR015422">
    <property type="entry name" value="PyrdxlP-dep_Trfase_small"/>
</dbReference>
<dbReference type="SUPFAM" id="SSF53383">
    <property type="entry name" value="PLP-dependent transferases"/>
    <property type="match status" value="1"/>
</dbReference>
<dbReference type="Gene3D" id="3.40.640.10">
    <property type="entry name" value="Type I PLP-dependent aspartate aminotransferase-like (Major domain)"/>
    <property type="match status" value="1"/>
</dbReference>
<dbReference type="InterPro" id="IPR015421">
    <property type="entry name" value="PyrdxlP-dep_Trfase_major"/>
</dbReference>
<evidence type="ECO:0000256" key="2">
    <source>
        <dbReference type="SAM" id="MobiDB-lite"/>
    </source>
</evidence>
<feature type="region of interest" description="Disordered" evidence="2">
    <location>
        <begin position="406"/>
        <end position="426"/>
    </location>
</feature>